<reference evidence="1 2" key="1">
    <citation type="submission" date="2022-07" db="EMBL/GenBank/DDBJ databases">
        <title>Genome stability of Gluconacetobacter entanii AV429.</title>
        <authorList>
            <person name="Trcek J."/>
            <person name="Cepec E."/>
        </authorList>
    </citation>
    <scope>NUCLEOTIDE SEQUENCE [LARGE SCALE GENOMIC DNA]</scope>
    <source>
        <strain evidence="1 2">AV429_2022</strain>
    </source>
</reference>
<dbReference type="RefSeq" id="WP_171791175.1">
    <property type="nucleotide sequence ID" value="NZ_JABJWD010000073.1"/>
</dbReference>
<gene>
    <name evidence="1" type="ORF">NO263_13200</name>
</gene>
<keyword evidence="2" id="KW-1185">Reference proteome</keyword>
<sequence length="194" mass="21246">MTVRQIIARTIANLRTARSRLRLSQQDRPARPVDPTKVTRGWLGKGLLTAEEWRSGKAAGTRKAPASVRETVSGQGGVSGFSSFTPPLAPVQRDQLVEDLLAIVTVLKRKRRDCADVVEYGPAVIAQSRATGSDLDMEIERVMAAIHQVAPGTPEPAPYEADRSVREQLEANFISNALFKSFRARKRPIDQSGS</sequence>
<evidence type="ECO:0000313" key="1">
    <source>
        <dbReference type="EMBL" id="MCW4591538.1"/>
    </source>
</evidence>
<accession>A0ABT3K831</accession>
<name>A0ABT3K831_9PROT</name>
<proteinExistence type="predicted"/>
<dbReference type="EMBL" id="JANGSQ010000108">
    <property type="protein sequence ID" value="MCW4591538.1"/>
    <property type="molecule type" value="Genomic_DNA"/>
</dbReference>
<evidence type="ECO:0000313" key="2">
    <source>
        <dbReference type="Proteomes" id="UP001526337"/>
    </source>
</evidence>
<protein>
    <submittedName>
        <fullName evidence="1">Uncharacterized protein</fullName>
    </submittedName>
</protein>
<comment type="caution">
    <text evidence="1">The sequence shown here is derived from an EMBL/GenBank/DDBJ whole genome shotgun (WGS) entry which is preliminary data.</text>
</comment>
<organism evidence="1 2">
    <name type="scientific">Gluconacetobacter entanii</name>
    <dbReference type="NCBI Taxonomy" id="108528"/>
    <lineage>
        <taxon>Bacteria</taxon>
        <taxon>Pseudomonadati</taxon>
        <taxon>Pseudomonadota</taxon>
        <taxon>Alphaproteobacteria</taxon>
        <taxon>Acetobacterales</taxon>
        <taxon>Acetobacteraceae</taxon>
        <taxon>Gluconacetobacter</taxon>
    </lineage>
</organism>
<dbReference type="Proteomes" id="UP001526337">
    <property type="component" value="Unassembled WGS sequence"/>
</dbReference>